<reference evidence="1" key="1">
    <citation type="submission" date="2017-02" db="UniProtKB">
        <authorList>
            <consortium name="WormBaseParasite"/>
        </authorList>
    </citation>
    <scope>IDENTIFICATION</scope>
</reference>
<protein>
    <submittedName>
        <fullName evidence="1">Imidazoleglycerol-phosphate dehydratase</fullName>
    </submittedName>
</protein>
<dbReference type="WBParaSite" id="HPLM_0000105601-mRNA-1">
    <property type="protein sequence ID" value="HPLM_0000105601-mRNA-1"/>
    <property type="gene ID" value="HPLM_0000105601"/>
</dbReference>
<proteinExistence type="predicted"/>
<organism evidence="1">
    <name type="scientific">Haemonchus placei</name>
    <name type="common">Barber's pole worm</name>
    <dbReference type="NCBI Taxonomy" id="6290"/>
    <lineage>
        <taxon>Eukaryota</taxon>
        <taxon>Metazoa</taxon>
        <taxon>Ecdysozoa</taxon>
        <taxon>Nematoda</taxon>
        <taxon>Chromadorea</taxon>
        <taxon>Rhabditida</taxon>
        <taxon>Rhabditina</taxon>
        <taxon>Rhabditomorpha</taxon>
        <taxon>Strongyloidea</taxon>
        <taxon>Trichostrongylidae</taxon>
        <taxon>Haemonchus</taxon>
    </lineage>
</organism>
<evidence type="ECO:0000313" key="1">
    <source>
        <dbReference type="WBParaSite" id="HPLM_0000105601-mRNA-1"/>
    </source>
</evidence>
<name>A0A0N4VUT9_HAEPC</name>
<dbReference type="AlphaFoldDB" id="A0A0N4VUT9"/>
<sequence>LRLIPLSCGPTGLNGTRREITVVFVMIEKITTKECIIARGS</sequence>
<accession>A0A0N4VUT9</accession>